<dbReference type="SUPFAM" id="SSF143737">
    <property type="entry name" value="YeeU-like"/>
    <property type="match status" value="1"/>
</dbReference>
<dbReference type="InterPro" id="IPR038025">
    <property type="entry name" value="CbeA_sf"/>
</dbReference>
<dbReference type="EMBL" id="CP038441">
    <property type="protein sequence ID" value="QJT21515.1"/>
    <property type="molecule type" value="Genomic_DNA"/>
</dbReference>
<dbReference type="AlphaFoldDB" id="A0A6M4YAK7"/>
<organism evidence="1 2">
    <name type="scientific">Aeromonas media</name>
    <dbReference type="NCBI Taxonomy" id="651"/>
    <lineage>
        <taxon>Bacteria</taxon>
        <taxon>Pseudomonadati</taxon>
        <taxon>Pseudomonadota</taxon>
        <taxon>Gammaproteobacteria</taxon>
        <taxon>Aeromonadales</taxon>
        <taxon>Aeromonadaceae</taxon>
        <taxon>Aeromonas</taxon>
    </lineage>
</organism>
<dbReference type="Proteomes" id="UP000501427">
    <property type="component" value="Chromosome"/>
</dbReference>
<reference evidence="1 2" key="1">
    <citation type="submission" date="2019-03" db="EMBL/GenBank/DDBJ databases">
        <title>Novel transposon Tn6433 accelerates the dissemination of tet(E) in Aeromonas from aerobic biofilm under oxytetracycline stress.</title>
        <authorList>
            <person name="Shi Y."/>
            <person name="Tian Z."/>
            <person name="Zhang Y."/>
            <person name="Zhang H."/>
            <person name="Yang M."/>
        </authorList>
    </citation>
    <scope>NUCLEOTIDE SEQUENCE [LARGE SCALE GENOMIC DNA]</scope>
    <source>
        <strain evidence="1 2">T0.1-19</strain>
    </source>
</reference>
<name>A0A6M4YAK7_AERME</name>
<gene>
    <name evidence="1" type="ORF">E4184_08745</name>
</gene>
<dbReference type="GO" id="GO:0051495">
    <property type="term" value="P:positive regulation of cytoskeleton organization"/>
    <property type="evidence" value="ECO:0007669"/>
    <property type="project" value="InterPro"/>
</dbReference>
<sequence>MNGYKLLTGELDAQRQQRITVHHGGFTCEADTLGSHGYVYVAIYQAR</sequence>
<proteinExistence type="predicted"/>
<evidence type="ECO:0000313" key="1">
    <source>
        <dbReference type="EMBL" id="QJT21515.1"/>
    </source>
</evidence>
<evidence type="ECO:0000313" key="2">
    <source>
        <dbReference type="Proteomes" id="UP000501427"/>
    </source>
</evidence>
<dbReference type="InterPro" id="IPR009320">
    <property type="entry name" value="Antitoxin_CbeA"/>
</dbReference>
<dbReference type="Pfam" id="PF06154">
    <property type="entry name" value="CbeA_antitoxin"/>
    <property type="match status" value="1"/>
</dbReference>
<dbReference type="Gene3D" id="3.30.450.20">
    <property type="entry name" value="PAS domain"/>
    <property type="match status" value="1"/>
</dbReference>
<protein>
    <submittedName>
        <fullName evidence="1">Uncharacterized protein</fullName>
    </submittedName>
</protein>
<accession>A0A6M4YAK7</accession>